<keyword evidence="5" id="KW-1185">Reference proteome</keyword>
<dbReference type="Pfam" id="PF14219">
    <property type="entry name" value="DUF4328"/>
    <property type="match status" value="1"/>
</dbReference>
<keyword evidence="2" id="KW-0472">Membrane</keyword>
<feature type="transmembrane region" description="Helical" evidence="2">
    <location>
        <begin position="100"/>
        <end position="118"/>
    </location>
</feature>
<keyword evidence="2" id="KW-1133">Transmembrane helix</keyword>
<protein>
    <submittedName>
        <fullName evidence="4">Uncharacterized protein DUF4328</fullName>
    </submittedName>
</protein>
<organism evidence="4 5">
    <name type="scientific">Saccharothrix texasensis</name>
    <dbReference type="NCBI Taxonomy" id="103734"/>
    <lineage>
        <taxon>Bacteria</taxon>
        <taxon>Bacillati</taxon>
        <taxon>Actinomycetota</taxon>
        <taxon>Actinomycetes</taxon>
        <taxon>Pseudonocardiales</taxon>
        <taxon>Pseudonocardiaceae</taxon>
        <taxon>Saccharothrix</taxon>
    </lineage>
</organism>
<evidence type="ECO:0000259" key="3">
    <source>
        <dbReference type="Pfam" id="PF14219"/>
    </source>
</evidence>
<evidence type="ECO:0000313" key="4">
    <source>
        <dbReference type="EMBL" id="ROP37135.1"/>
    </source>
</evidence>
<name>A0A3N1H3P9_9PSEU</name>
<evidence type="ECO:0000256" key="1">
    <source>
        <dbReference type="SAM" id="MobiDB-lite"/>
    </source>
</evidence>
<feature type="transmembrane region" description="Helical" evidence="2">
    <location>
        <begin position="62"/>
        <end position="80"/>
    </location>
</feature>
<evidence type="ECO:0000313" key="5">
    <source>
        <dbReference type="Proteomes" id="UP000268727"/>
    </source>
</evidence>
<feature type="transmembrane region" description="Helical" evidence="2">
    <location>
        <begin position="167"/>
        <end position="193"/>
    </location>
</feature>
<accession>A0A3N1H3P9</accession>
<feature type="domain" description="DUF4328" evidence="3">
    <location>
        <begin position="51"/>
        <end position="197"/>
    </location>
</feature>
<sequence length="246" mass="27056">MFRSVRGLGAAFSVLVALTALSDLITAGRVWRVHGVLEDYLDDRIGEAELDRTLSATNLFDLGNAALYLATGVVFVVWTWRVRANADLVAPDAHRHARHWAVWGWLPIISFWIPRRVVADVWEVSAPSAERGRDRAEVNWWWGLFIAYQVIDRIADRMLARSETADGFASGAAMLVVVALLSVAAAAPAVIVVRRISAWQSSPGFVAPPEVVSPTSVGLTPVDVPRPSVLPVTPPSHDPRWQRPEE</sequence>
<evidence type="ECO:0000256" key="2">
    <source>
        <dbReference type="SAM" id="Phobius"/>
    </source>
</evidence>
<dbReference type="EMBL" id="RJKM01000001">
    <property type="protein sequence ID" value="ROP37135.1"/>
    <property type="molecule type" value="Genomic_DNA"/>
</dbReference>
<feature type="compositionally biased region" description="Basic and acidic residues" evidence="1">
    <location>
        <begin position="237"/>
        <end position="246"/>
    </location>
</feature>
<dbReference type="AlphaFoldDB" id="A0A3N1H3P9"/>
<feature type="region of interest" description="Disordered" evidence="1">
    <location>
        <begin position="221"/>
        <end position="246"/>
    </location>
</feature>
<comment type="caution">
    <text evidence="4">The sequence shown here is derived from an EMBL/GenBank/DDBJ whole genome shotgun (WGS) entry which is preliminary data.</text>
</comment>
<gene>
    <name evidence="4" type="ORF">EDD40_2423</name>
</gene>
<dbReference type="RefSeq" id="WP_170185037.1">
    <property type="nucleotide sequence ID" value="NZ_RJKM01000001.1"/>
</dbReference>
<keyword evidence="2" id="KW-0812">Transmembrane</keyword>
<proteinExistence type="predicted"/>
<reference evidence="4 5" key="1">
    <citation type="submission" date="2018-11" db="EMBL/GenBank/DDBJ databases">
        <title>Sequencing the genomes of 1000 actinobacteria strains.</title>
        <authorList>
            <person name="Klenk H.-P."/>
        </authorList>
    </citation>
    <scope>NUCLEOTIDE SEQUENCE [LARGE SCALE GENOMIC DNA]</scope>
    <source>
        <strain evidence="4 5">DSM 44231</strain>
    </source>
</reference>
<dbReference type="Proteomes" id="UP000268727">
    <property type="component" value="Unassembled WGS sequence"/>
</dbReference>
<dbReference type="InterPro" id="IPR025565">
    <property type="entry name" value="DUF4328"/>
</dbReference>